<dbReference type="PANTHER" id="PTHR14269:SF57">
    <property type="entry name" value="SUPERFAMILY HYDROLASE, PUTATIVE (AFU_ORTHOLOGUE AFUA_2G02580)-RELATED"/>
    <property type="match status" value="1"/>
</dbReference>
<organism evidence="1 2">
    <name type="scientific">Tetrapisispora phaffii (strain ATCC 24235 / CBS 4417 / NBRC 1672 / NRRL Y-8282 / UCD 70-5)</name>
    <name type="common">Yeast</name>
    <name type="synonym">Fabospora phaffii</name>
    <dbReference type="NCBI Taxonomy" id="1071381"/>
    <lineage>
        <taxon>Eukaryota</taxon>
        <taxon>Fungi</taxon>
        <taxon>Dikarya</taxon>
        <taxon>Ascomycota</taxon>
        <taxon>Saccharomycotina</taxon>
        <taxon>Saccharomycetes</taxon>
        <taxon>Saccharomycetales</taxon>
        <taxon>Saccharomycetaceae</taxon>
        <taxon>Tetrapisispora</taxon>
    </lineage>
</organism>
<evidence type="ECO:0000313" key="2">
    <source>
        <dbReference type="Proteomes" id="UP000005666"/>
    </source>
</evidence>
<dbReference type="GO" id="GO:0005739">
    <property type="term" value="C:mitochondrion"/>
    <property type="evidence" value="ECO:0007669"/>
    <property type="project" value="TreeGrafter"/>
</dbReference>
<name>G8BYK9_TETPH</name>
<dbReference type="OMA" id="WPFHDLT"/>
<dbReference type="InterPro" id="IPR050324">
    <property type="entry name" value="CDP-alcohol_PTase-I"/>
</dbReference>
<gene>
    <name evidence="1" type="primary">TPHA0J01290</name>
    <name evidence="1" type="ordered locus">TPHA_0J01290</name>
</gene>
<dbReference type="eggNOG" id="KOG1618">
    <property type="taxonomic scope" value="Eukaryota"/>
</dbReference>
<accession>G8BYK9</accession>
<dbReference type="PANTHER" id="PTHR14269">
    <property type="entry name" value="CDP-DIACYLGLYCEROL--GLYCEROL-3-PHOSPHATE 3-PHOSPHATIDYLTRANSFERASE-RELATED"/>
    <property type="match status" value="1"/>
</dbReference>
<dbReference type="GeneID" id="11533221"/>
<dbReference type="SUPFAM" id="SSF56784">
    <property type="entry name" value="HAD-like"/>
    <property type="match status" value="1"/>
</dbReference>
<evidence type="ECO:0008006" key="3">
    <source>
        <dbReference type="Google" id="ProtNLM"/>
    </source>
</evidence>
<dbReference type="GO" id="GO:0046474">
    <property type="term" value="P:glycerophospholipid biosynthetic process"/>
    <property type="evidence" value="ECO:0007669"/>
    <property type="project" value="TreeGrafter"/>
</dbReference>
<dbReference type="EMBL" id="HE612865">
    <property type="protein sequence ID" value="CCE64951.1"/>
    <property type="molecule type" value="Genomic_DNA"/>
</dbReference>
<dbReference type="Proteomes" id="UP000005666">
    <property type="component" value="Chromosome 10"/>
</dbReference>
<protein>
    <recommendedName>
        <fullName evidence="3">TIGR01456 family HAD hydrolase</fullName>
    </recommendedName>
</protein>
<dbReference type="STRING" id="1071381.G8BYK9"/>
<dbReference type="InterPro" id="IPR006353">
    <property type="entry name" value="HAD-SF_hydro_IIA_CECR5"/>
</dbReference>
<dbReference type="InterPro" id="IPR006357">
    <property type="entry name" value="HAD-SF_hydro_IIA"/>
</dbReference>
<dbReference type="KEGG" id="tpf:TPHA_0J01290"/>
<dbReference type="OrthoDB" id="10251048at2759"/>
<dbReference type="AlphaFoldDB" id="G8BYK9"/>
<dbReference type="NCBIfam" id="TIGR01456">
    <property type="entry name" value="CECR5"/>
    <property type="match status" value="1"/>
</dbReference>
<proteinExistence type="predicted"/>
<reference evidence="1 2" key="1">
    <citation type="journal article" date="2011" name="Proc. Natl. Acad. Sci. U.S.A.">
        <title>Evolutionary erosion of yeast sex chromosomes by mating-type switching accidents.</title>
        <authorList>
            <person name="Gordon J.L."/>
            <person name="Armisen D."/>
            <person name="Proux-Wera E."/>
            <person name="Oheigeartaigh S.S."/>
            <person name="Byrne K.P."/>
            <person name="Wolfe K.H."/>
        </authorList>
    </citation>
    <scope>NUCLEOTIDE SEQUENCE [LARGE SCALE GENOMIC DNA]</scope>
    <source>
        <strain evidence="2">ATCC 24235 / CBS 4417 / NBRC 1672 / NRRL Y-8282 / UCD 70-5</strain>
    </source>
</reference>
<evidence type="ECO:0000313" key="1">
    <source>
        <dbReference type="EMBL" id="CCE64951.1"/>
    </source>
</evidence>
<dbReference type="Pfam" id="PF13242">
    <property type="entry name" value="Hydrolase_like"/>
    <property type="match status" value="1"/>
</dbReference>
<dbReference type="InterPro" id="IPR036412">
    <property type="entry name" value="HAD-like_sf"/>
</dbReference>
<dbReference type="Gene3D" id="3.40.50.1000">
    <property type="entry name" value="HAD superfamily/HAD-like"/>
    <property type="match status" value="2"/>
</dbReference>
<sequence length="372" mass="41828">MFRRSLLSCVRKNSTASAANPNNLAFAFDIDGVLLRSKTAIPKGREALKLLDSSNIPFIVLTNGGGYLEQEKAQQLSDILDVNIDERQVVLSHTPYKMLTKDYNKVLTVGIPNVRKVAKEYGFKDVVHQSDIIRHNNYVAPFSGLINEELMKISKEIPDIATKNFDAILVFNDPHDWAADLQIISDLLISKNGQLGTIRTEESEKPSIPIYFSNNDLLWANKYSLNRFGQGAFRLLVHTLYSSMNNGKTLADVVIGKPTNITYNFAHNVLIQWRNHLVNGTQKNKAATKYSNWRDIVSTTPFEKFDNGKMGVFMVGDNPASDIIGANSYNWNSCLVKTGVYKEGDKLEGKLKPDMIENDVYTVVQKVLEKYL</sequence>
<dbReference type="InterPro" id="IPR023214">
    <property type="entry name" value="HAD_sf"/>
</dbReference>
<dbReference type="Pfam" id="PF13344">
    <property type="entry name" value="Hydrolase_6"/>
    <property type="match status" value="1"/>
</dbReference>
<dbReference type="NCBIfam" id="TIGR01460">
    <property type="entry name" value="HAD-SF-IIA"/>
    <property type="match status" value="1"/>
</dbReference>
<keyword evidence="2" id="KW-1185">Reference proteome</keyword>
<dbReference type="HOGENOM" id="CLU_030880_1_0_1"/>
<dbReference type="RefSeq" id="XP_003687385.1">
    <property type="nucleotide sequence ID" value="XM_003687337.1"/>
</dbReference>